<organism evidence="10">
    <name type="scientific">marine metagenome</name>
    <dbReference type="NCBI Taxonomy" id="408172"/>
    <lineage>
        <taxon>unclassified sequences</taxon>
        <taxon>metagenomes</taxon>
        <taxon>ecological metagenomes</taxon>
    </lineage>
</organism>
<dbReference type="PROSITE" id="PS50059">
    <property type="entry name" value="FKBP_PPIASE"/>
    <property type="match status" value="1"/>
</dbReference>
<keyword evidence="6" id="KW-0413">Isomerase</keyword>
<dbReference type="EC" id="5.2.1.8" evidence="3"/>
<comment type="similarity">
    <text evidence="2">Belongs to the FKBP-type PPIase family.</text>
</comment>
<gene>
    <name evidence="10" type="ORF">METZ01_LOCUS140957</name>
</gene>
<dbReference type="Pfam" id="PF00254">
    <property type="entry name" value="FKBP_C"/>
    <property type="match status" value="1"/>
</dbReference>
<dbReference type="InterPro" id="IPR046357">
    <property type="entry name" value="PPIase_dom_sf"/>
</dbReference>
<evidence type="ECO:0000256" key="5">
    <source>
        <dbReference type="ARBA" id="ARBA00023110"/>
    </source>
</evidence>
<dbReference type="Gene3D" id="1.10.287.460">
    <property type="entry name" value="Peptidyl-prolyl cis-trans isomerase, FKBP-type, N-terminal domain"/>
    <property type="match status" value="1"/>
</dbReference>
<evidence type="ECO:0000256" key="1">
    <source>
        <dbReference type="ARBA" id="ARBA00000971"/>
    </source>
</evidence>
<evidence type="ECO:0000256" key="6">
    <source>
        <dbReference type="ARBA" id="ARBA00023235"/>
    </source>
</evidence>
<comment type="catalytic activity">
    <reaction evidence="1">
        <text>[protein]-peptidylproline (omega=180) = [protein]-peptidylproline (omega=0)</text>
        <dbReference type="Rhea" id="RHEA:16237"/>
        <dbReference type="Rhea" id="RHEA-COMP:10747"/>
        <dbReference type="Rhea" id="RHEA-COMP:10748"/>
        <dbReference type="ChEBI" id="CHEBI:83833"/>
        <dbReference type="ChEBI" id="CHEBI:83834"/>
        <dbReference type="EC" id="5.2.1.8"/>
    </reaction>
</comment>
<evidence type="ECO:0000256" key="7">
    <source>
        <dbReference type="ARBA" id="ARBA00029569"/>
    </source>
</evidence>
<sequence>MMIKIYGDVFMQKSLVALSTIAALGLFACQPNTSDEAASTSADSAKTTSVSAEEMTDTQKQAYAMGASMGLFVSNRAEQQEQLGLTLDQDALQQGFKDGLNDTLKFTPEQIQQIAQQGEEVLRAKQQEMAEQAAEKNIEAGLAYLEENGKKEGVVTTESGLQYEVLEEGEGASPEATDMVKVHYRGTLLDGTEFDSSYKRGEPAEFPLNRVISGWTEGVQLMKEGAKYRFHIPSELAYGARSTGAITPNSTLIFDVELLEVVKPEAEAPTE</sequence>
<reference evidence="10" key="1">
    <citation type="submission" date="2018-05" db="EMBL/GenBank/DDBJ databases">
        <authorList>
            <person name="Lanie J.A."/>
            <person name="Ng W.-L."/>
            <person name="Kazmierczak K.M."/>
            <person name="Andrzejewski T.M."/>
            <person name="Davidsen T.M."/>
            <person name="Wayne K.J."/>
            <person name="Tettelin H."/>
            <person name="Glass J.I."/>
            <person name="Rusch D."/>
            <person name="Podicherti R."/>
            <person name="Tsui H.-C.T."/>
            <person name="Winkler M.E."/>
        </authorList>
    </citation>
    <scope>NUCLEOTIDE SEQUENCE</scope>
</reference>
<protein>
    <recommendedName>
        <fullName evidence="3">peptidylprolyl isomerase</fullName>
        <ecNumber evidence="3">5.2.1.8</ecNumber>
    </recommendedName>
    <alternativeName>
        <fullName evidence="7">Rotamase</fullName>
    </alternativeName>
</protein>
<evidence type="ECO:0000259" key="9">
    <source>
        <dbReference type="PROSITE" id="PS50059"/>
    </source>
</evidence>
<accession>A0A381ZH70</accession>
<proteinExistence type="inferred from homology"/>
<dbReference type="InterPro" id="IPR036944">
    <property type="entry name" value="PPIase_FKBP_N_sf"/>
</dbReference>
<dbReference type="AlphaFoldDB" id="A0A381ZH70"/>
<dbReference type="NCBIfam" id="NF008150">
    <property type="entry name" value="PRK10902.1"/>
    <property type="match status" value="1"/>
</dbReference>
<dbReference type="Gene3D" id="3.10.50.40">
    <property type="match status" value="1"/>
</dbReference>
<dbReference type="PANTHER" id="PTHR43811">
    <property type="entry name" value="FKBP-TYPE PEPTIDYL-PROLYL CIS-TRANS ISOMERASE FKPA"/>
    <property type="match status" value="1"/>
</dbReference>
<dbReference type="FunFam" id="3.10.50.40:FF:000045">
    <property type="entry name" value="Peptidyl-prolyl cis-trans isomerase"/>
    <property type="match status" value="1"/>
</dbReference>
<dbReference type="EMBL" id="UINC01021151">
    <property type="protein sequence ID" value="SVA88103.1"/>
    <property type="molecule type" value="Genomic_DNA"/>
</dbReference>
<name>A0A381ZH70_9ZZZZ</name>
<feature type="region of interest" description="Disordered" evidence="8">
    <location>
        <begin position="34"/>
        <end position="53"/>
    </location>
</feature>
<evidence type="ECO:0000256" key="8">
    <source>
        <dbReference type="SAM" id="MobiDB-lite"/>
    </source>
</evidence>
<evidence type="ECO:0000313" key="10">
    <source>
        <dbReference type="EMBL" id="SVA88103.1"/>
    </source>
</evidence>
<feature type="compositionally biased region" description="Low complexity" evidence="8">
    <location>
        <begin position="34"/>
        <end position="52"/>
    </location>
</feature>
<feature type="domain" description="PPIase FKBP-type" evidence="9">
    <location>
        <begin position="177"/>
        <end position="262"/>
    </location>
</feature>
<dbReference type="GO" id="GO:0006457">
    <property type="term" value="P:protein folding"/>
    <property type="evidence" value="ECO:0007669"/>
    <property type="project" value="InterPro"/>
</dbReference>
<evidence type="ECO:0000256" key="4">
    <source>
        <dbReference type="ARBA" id="ARBA00022729"/>
    </source>
</evidence>
<dbReference type="PANTHER" id="PTHR43811:SF19">
    <property type="entry name" value="39 KDA FK506-BINDING NUCLEAR PROTEIN"/>
    <property type="match status" value="1"/>
</dbReference>
<dbReference type="Pfam" id="PF01346">
    <property type="entry name" value="FKBP_N"/>
    <property type="match status" value="1"/>
</dbReference>
<evidence type="ECO:0000256" key="3">
    <source>
        <dbReference type="ARBA" id="ARBA00013194"/>
    </source>
</evidence>
<dbReference type="GO" id="GO:0003755">
    <property type="term" value="F:peptidyl-prolyl cis-trans isomerase activity"/>
    <property type="evidence" value="ECO:0007669"/>
    <property type="project" value="UniProtKB-KW"/>
</dbReference>
<keyword evidence="5" id="KW-0697">Rotamase</keyword>
<keyword evidence="4" id="KW-0732">Signal</keyword>
<dbReference type="InterPro" id="IPR000774">
    <property type="entry name" value="PPIase_FKBP_N"/>
</dbReference>
<evidence type="ECO:0000256" key="2">
    <source>
        <dbReference type="ARBA" id="ARBA00006577"/>
    </source>
</evidence>
<dbReference type="PROSITE" id="PS51257">
    <property type="entry name" value="PROKAR_LIPOPROTEIN"/>
    <property type="match status" value="1"/>
</dbReference>
<dbReference type="InterPro" id="IPR001179">
    <property type="entry name" value="PPIase_FKBP_dom"/>
</dbReference>
<dbReference type="SUPFAM" id="SSF54534">
    <property type="entry name" value="FKBP-like"/>
    <property type="match status" value="1"/>
</dbReference>